<keyword evidence="2" id="KW-1185">Reference proteome</keyword>
<dbReference type="AlphaFoldDB" id="A0A0B1SKL1"/>
<dbReference type="Proteomes" id="UP000053660">
    <property type="component" value="Unassembled WGS sequence"/>
</dbReference>
<accession>A0A0B1SKL1</accession>
<proteinExistence type="predicted"/>
<name>A0A0B1SKL1_OESDE</name>
<sequence>MAVSRNTEASIKRLVFYSNQSSTVFRIGHDQEPLDCFGFYRFAACSKCATTSVALVAATQAGLVKPTVK</sequence>
<gene>
    <name evidence="1" type="ORF">OESDEN_15855</name>
</gene>
<evidence type="ECO:0000313" key="1">
    <source>
        <dbReference type="EMBL" id="KHJ84431.1"/>
    </source>
</evidence>
<organism evidence="1 2">
    <name type="scientific">Oesophagostomum dentatum</name>
    <name type="common">Nodular worm</name>
    <dbReference type="NCBI Taxonomy" id="61180"/>
    <lineage>
        <taxon>Eukaryota</taxon>
        <taxon>Metazoa</taxon>
        <taxon>Ecdysozoa</taxon>
        <taxon>Nematoda</taxon>
        <taxon>Chromadorea</taxon>
        <taxon>Rhabditida</taxon>
        <taxon>Rhabditina</taxon>
        <taxon>Rhabditomorpha</taxon>
        <taxon>Strongyloidea</taxon>
        <taxon>Strongylidae</taxon>
        <taxon>Oesophagostomum</taxon>
    </lineage>
</organism>
<protein>
    <submittedName>
        <fullName evidence="1">Uncharacterized protein</fullName>
    </submittedName>
</protein>
<dbReference type="EMBL" id="KN568554">
    <property type="protein sequence ID" value="KHJ84431.1"/>
    <property type="molecule type" value="Genomic_DNA"/>
</dbReference>
<reference evidence="1 2" key="1">
    <citation type="submission" date="2014-03" db="EMBL/GenBank/DDBJ databases">
        <title>Draft genome of the hookworm Oesophagostomum dentatum.</title>
        <authorList>
            <person name="Mitreva M."/>
        </authorList>
    </citation>
    <scope>NUCLEOTIDE SEQUENCE [LARGE SCALE GENOMIC DNA]</scope>
    <source>
        <strain evidence="1 2">OD-Hann</strain>
    </source>
</reference>
<evidence type="ECO:0000313" key="2">
    <source>
        <dbReference type="Proteomes" id="UP000053660"/>
    </source>
</evidence>